<keyword evidence="2" id="KW-1185">Reference proteome</keyword>
<sequence>MTPEPRFGFMYLKRTVSSNAYTIHCFSDSLYENMISCVQAANVYQLDEIDEVGSKMKIAYFKILNNNDIVRELHNSSPISRRQAFDFTYLFYFALLGLPTAAMETENLETTVKKRKFNIDLSKETDRAEKSPTIPFNVYIGKGVCLELKDFRKTLYLGFVKTNEKNEIKNRFNLHVDQIPVLIEAIEHIRNHLKS</sequence>
<organism evidence="1 2">
    <name type="scientific">Nephila pilipes</name>
    <name type="common">Giant wood spider</name>
    <name type="synonym">Nephila maculata</name>
    <dbReference type="NCBI Taxonomy" id="299642"/>
    <lineage>
        <taxon>Eukaryota</taxon>
        <taxon>Metazoa</taxon>
        <taxon>Ecdysozoa</taxon>
        <taxon>Arthropoda</taxon>
        <taxon>Chelicerata</taxon>
        <taxon>Arachnida</taxon>
        <taxon>Araneae</taxon>
        <taxon>Araneomorphae</taxon>
        <taxon>Entelegynae</taxon>
        <taxon>Araneoidea</taxon>
        <taxon>Nephilidae</taxon>
        <taxon>Nephila</taxon>
    </lineage>
</organism>
<protein>
    <submittedName>
        <fullName evidence="1">Uncharacterized protein</fullName>
    </submittedName>
</protein>
<gene>
    <name evidence="1" type="primary">AVEN_97878_1</name>
    <name evidence="1" type="ORF">NPIL_343471</name>
</gene>
<reference evidence="1" key="1">
    <citation type="submission" date="2020-08" db="EMBL/GenBank/DDBJ databases">
        <title>Multicomponent nature underlies the extraordinary mechanical properties of spider dragline silk.</title>
        <authorList>
            <person name="Kono N."/>
            <person name="Nakamura H."/>
            <person name="Mori M."/>
            <person name="Yoshida Y."/>
            <person name="Ohtoshi R."/>
            <person name="Malay A.D."/>
            <person name="Moran D.A.P."/>
            <person name="Tomita M."/>
            <person name="Numata K."/>
            <person name="Arakawa K."/>
        </authorList>
    </citation>
    <scope>NUCLEOTIDE SEQUENCE</scope>
</reference>
<dbReference type="AlphaFoldDB" id="A0A8X6TGT8"/>
<comment type="caution">
    <text evidence="1">The sequence shown here is derived from an EMBL/GenBank/DDBJ whole genome shotgun (WGS) entry which is preliminary data.</text>
</comment>
<dbReference type="Proteomes" id="UP000887013">
    <property type="component" value="Unassembled WGS sequence"/>
</dbReference>
<dbReference type="OrthoDB" id="6447135at2759"/>
<feature type="non-terminal residue" evidence="1">
    <location>
        <position position="1"/>
    </location>
</feature>
<dbReference type="EMBL" id="BMAW01103508">
    <property type="protein sequence ID" value="GFT09431.1"/>
    <property type="molecule type" value="Genomic_DNA"/>
</dbReference>
<name>A0A8X6TGT8_NEPPI</name>
<evidence type="ECO:0000313" key="1">
    <source>
        <dbReference type="EMBL" id="GFT09431.1"/>
    </source>
</evidence>
<proteinExistence type="predicted"/>
<evidence type="ECO:0000313" key="2">
    <source>
        <dbReference type="Proteomes" id="UP000887013"/>
    </source>
</evidence>
<accession>A0A8X6TGT8</accession>